<dbReference type="STRING" id="77020.A0A0M8MK28"/>
<dbReference type="AlphaFoldDB" id="A0A0M8MK28"/>
<dbReference type="GeneID" id="28727956"/>
<dbReference type="OrthoDB" id="247245at2759"/>
<feature type="transmembrane region" description="Helical" evidence="3">
    <location>
        <begin position="214"/>
        <end position="236"/>
    </location>
</feature>
<dbReference type="Gene3D" id="3.40.50.300">
    <property type="entry name" value="P-loop containing nucleotide triphosphate hydrolases"/>
    <property type="match status" value="1"/>
</dbReference>
<evidence type="ECO:0000313" key="5">
    <source>
        <dbReference type="Proteomes" id="UP000037751"/>
    </source>
</evidence>
<reference evidence="4 5" key="1">
    <citation type="submission" date="2015-07" db="EMBL/GenBank/DDBJ databases">
        <title>Draft Genome Sequence of Malassezia furfur CBS1878 and Malassezia pachydermatis CBS1879.</title>
        <authorList>
            <person name="Triana S."/>
            <person name="Ohm R."/>
            <person name="Gonzalez A."/>
            <person name="DeCock H."/>
            <person name="Restrepo S."/>
            <person name="Celis A."/>
        </authorList>
    </citation>
    <scope>NUCLEOTIDE SEQUENCE [LARGE SCALE GENOMIC DNA]</scope>
    <source>
        <strain evidence="4 5">CBS 1879</strain>
    </source>
</reference>
<keyword evidence="2" id="KW-0067">ATP-binding</keyword>
<dbReference type="PANTHER" id="PTHR10695:SF46">
    <property type="entry name" value="BIFUNCTIONAL COENZYME A SYNTHASE-RELATED"/>
    <property type="match status" value="1"/>
</dbReference>
<dbReference type="InterPro" id="IPR001977">
    <property type="entry name" value="Depp_CoAkinase"/>
</dbReference>
<evidence type="ECO:0000256" key="3">
    <source>
        <dbReference type="SAM" id="Phobius"/>
    </source>
</evidence>
<dbReference type="CDD" id="cd02022">
    <property type="entry name" value="DPCK"/>
    <property type="match status" value="1"/>
</dbReference>
<accession>A0A0M8MK28</accession>
<keyword evidence="3" id="KW-0472">Membrane</keyword>
<dbReference type="RefSeq" id="XP_017990770.1">
    <property type="nucleotide sequence ID" value="XM_018136081.1"/>
</dbReference>
<dbReference type="HAMAP" id="MF_00376">
    <property type="entry name" value="Dephospho_CoA_kinase"/>
    <property type="match status" value="1"/>
</dbReference>
<dbReference type="PROSITE" id="PS51219">
    <property type="entry name" value="DPCK"/>
    <property type="match status" value="1"/>
</dbReference>
<keyword evidence="1" id="KW-0547">Nucleotide-binding</keyword>
<dbReference type="VEuPathDB" id="FungiDB:Malapachy_1577"/>
<dbReference type="GO" id="GO:0004140">
    <property type="term" value="F:dephospho-CoA kinase activity"/>
    <property type="evidence" value="ECO:0007669"/>
    <property type="project" value="InterPro"/>
</dbReference>
<comment type="caution">
    <text evidence="4">The sequence shown here is derived from an EMBL/GenBank/DDBJ whole genome shotgun (WGS) entry which is preliminary data.</text>
</comment>
<dbReference type="Pfam" id="PF01121">
    <property type="entry name" value="CoaE"/>
    <property type="match status" value="1"/>
</dbReference>
<keyword evidence="5" id="KW-1185">Reference proteome</keyword>
<dbReference type="NCBIfam" id="TIGR00152">
    <property type="entry name" value="dephospho-CoA kinase"/>
    <property type="match status" value="1"/>
</dbReference>
<dbReference type="GO" id="GO:0015937">
    <property type="term" value="P:coenzyme A biosynthetic process"/>
    <property type="evidence" value="ECO:0007669"/>
    <property type="project" value="InterPro"/>
</dbReference>
<protein>
    <submittedName>
        <fullName evidence="4">Dephospho-kinase</fullName>
    </submittedName>
</protein>
<proteinExistence type="inferred from homology"/>
<dbReference type="Proteomes" id="UP000037751">
    <property type="component" value="Unassembled WGS sequence"/>
</dbReference>
<keyword evidence="4" id="KW-0418">Kinase</keyword>
<dbReference type="SUPFAM" id="SSF52540">
    <property type="entry name" value="P-loop containing nucleoside triphosphate hydrolases"/>
    <property type="match status" value="1"/>
</dbReference>
<evidence type="ECO:0000256" key="1">
    <source>
        <dbReference type="ARBA" id="ARBA00022741"/>
    </source>
</evidence>
<gene>
    <name evidence="4" type="ORF">Malapachy_1577</name>
</gene>
<evidence type="ECO:0000313" key="4">
    <source>
        <dbReference type="EMBL" id="KOS13138.1"/>
    </source>
</evidence>
<evidence type="ECO:0000256" key="2">
    <source>
        <dbReference type="ARBA" id="ARBA00022840"/>
    </source>
</evidence>
<keyword evidence="3" id="KW-1133">Transmembrane helix</keyword>
<dbReference type="PANTHER" id="PTHR10695">
    <property type="entry name" value="DEPHOSPHO-COA KINASE-RELATED"/>
    <property type="match status" value="1"/>
</dbReference>
<keyword evidence="4" id="KW-0808">Transferase</keyword>
<sequence>MIIVGLSGGIASGKSTVSNILKENKVPLVDLDVIAREVVQKGSPTLKKLAKEFGPSILQEDGTLNRAELGRLAFANKERTKALNTITHSAIRRVMAWRLVRLWLTGAKRVVVDTPLLIEAGLYKWCAEIVIVWCDENQQLKRMLSRDANKGLTESDARSRLAAQMALSQKVEYADVVIDNSIDATESSPPRLRAEVGKLLARWRRESRQPSFTLLWLLSWLVPPFGLLWGLLVTFMRSRARAQRHKKE</sequence>
<dbReference type="InterPro" id="IPR027417">
    <property type="entry name" value="P-loop_NTPase"/>
</dbReference>
<dbReference type="GO" id="GO:0005524">
    <property type="term" value="F:ATP binding"/>
    <property type="evidence" value="ECO:0007669"/>
    <property type="project" value="UniProtKB-KW"/>
</dbReference>
<organism evidence="4 5">
    <name type="scientific">Malassezia pachydermatis</name>
    <dbReference type="NCBI Taxonomy" id="77020"/>
    <lineage>
        <taxon>Eukaryota</taxon>
        <taxon>Fungi</taxon>
        <taxon>Dikarya</taxon>
        <taxon>Basidiomycota</taxon>
        <taxon>Ustilaginomycotina</taxon>
        <taxon>Malasseziomycetes</taxon>
        <taxon>Malasseziales</taxon>
        <taxon>Malasseziaceae</taxon>
        <taxon>Malassezia</taxon>
    </lineage>
</organism>
<name>A0A0M8MK28_9BASI</name>
<keyword evidence="3" id="KW-0812">Transmembrane</keyword>
<dbReference type="EMBL" id="LGAV01000007">
    <property type="protein sequence ID" value="KOS13138.1"/>
    <property type="molecule type" value="Genomic_DNA"/>
</dbReference>